<accession>A0A1F4TTH3</accession>
<comment type="caution">
    <text evidence="2">The sequence shown here is derived from an EMBL/GenBank/DDBJ whole genome shotgun (WGS) entry which is preliminary data.</text>
</comment>
<dbReference type="Proteomes" id="UP000178951">
    <property type="component" value="Unassembled WGS sequence"/>
</dbReference>
<sequence>MTTITEPLAASPLLPQKPRPEEKKDRPQDRLFAATAQSVNSSEFSLGVLPVAESWLKFLLMGTVGLQRQGASEGSFDQTLTAETYRLEAQGEIDYADLQFYARTQLDAYMPVDGNPATYNSTNEVVVKFPDETLVARGDVFVDRVGEADQATRVAFVPFIKLPEITIPLLGKVRFRLGPEYQRNLTTRDDSLTVNLKVEGTFRDQPWWGWGVQVFTAIDIEDRPEQKDIDFTGLYAWTGGVVGDGAFVEGGIWLGKPAFEGNTQDFAKAIALGAGVKVKWGTEPRYWP</sequence>
<feature type="region of interest" description="Disordered" evidence="1">
    <location>
        <begin position="1"/>
        <end position="28"/>
    </location>
</feature>
<feature type="compositionally biased region" description="Basic and acidic residues" evidence="1">
    <location>
        <begin position="18"/>
        <end position="28"/>
    </location>
</feature>
<reference evidence="2 3" key="1">
    <citation type="journal article" date="2016" name="Nat. Commun.">
        <title>Thousands of microbial genomes shed light on interconnected biogeochemical processes in an aquifer system.</title>
        <authorList>
            <person name="Anantharaman K."/>
            <person name="Brown C.T."/>
            <person name="Hug L.A."/>
            <person name="Sharon I."/>
            <person name="Castelle C.J."/>
            <person name="Probst A.J."/>
            <person name="Thomas B.C."/>
            <person name="Singh A."/>
            <person name="Wilkins M.J."/>
            <person name="Karaoz U."/>
            <person name="Brodie E.L."/>
            <person name="Williams K.H."/>
            <person name="Hubbard S.S."/>
            <person name="Banfield J.F."/>
        </authorList>
    </citation>
    <scope>NUCLEOTIDE SEQUENCE [LARGE SCALE GENOMIC DNA]</scope>
</reference>
<organism evidence="2 3">
    <name type="scientific">candidate division WOR-1 bacterium RIFOXYB2_FULL_48_7</name>
    <dbReference type="NCBI Taxonomy" id="1802583"/>
    <lineage>
        <taxon>Bacteria</taxon>
        <taxon>Bacillati</taxon>
        <taxon>Saganbacteria</taxon>
    </lineage>
</organism>
<evidence type="ECO:0000313" key="2">
    <source>
        <dbReference type="EMBL" id="OGC36025.1"/>
    </source>
</evidence>
<gene>
    <name evidence="2" type="ORF">A2311_02225</name>
</gene>
<dbReference type="STRING" id="1802583.A2311_02225"/>
<dbReference type="AlphaFoldDB" id="A0A1F4TTH3"/>
<name>A0A1F4TTH3_UNCSA</name>
<proteinExistence type="predicted"/>
<protein>
    <submittedName>
        <fullName evidence="2">Uncharacterized protein</fullName>
    </submittedName>
</protein>
<evidence type="ECO:0000313" key="3">
    <source>
        <dbReference type="Proteomes" id="UP000178951"/>
    </source>
</evidence>
<evidence type="ECO:0000256" key="1">
    <source>
        <dbReference type="SAM" id="MobiDB-lite"/>
    </source>
</evidence>
<dbReference type="EMBL" id="MEUF01000020">
    <property type="protein sequence ID" value="OGC36025.1"/>
    <property type="molecule type" value="Genomic_DNA"/>
</dbReference>